<dbReference type="SUPFAM" id="SSF49313">
    <property type="entry name" value="Cadherin-like"/>
    <property type="match status" value="2"/>
</dbReference>
<evidence type="ECO:0000256" key="1">
    <source>
        <dbReference type="ARBA" id="ARBA00004167"/>
    </source>
</evidence>
<comment type="subcellular location">
    <subcellularLocation>
        <location evidence="1">Membrane</location>
        <topology evidence="1">Single-pass membrane protein</topology>
    </subcellularLocation>
</comment>
<keyword evidence="6" id="KW-0472">Membrane</keyword>
<evidence type="ECO:0000256" key="2">
    <source>
        <dbReference type="ARBA" id="ARBA00022692"/>
    </source>
</evidence>
<keyword evidence="12" id="KW-1185">Reference proteome</keyword>
<keyword evidence="5" id="KW-1133">Transmembrane helix</keyword>
<dbReference type="GO" id="GO:0007156">
    <property type="term" value="P:homophilic cell adhesion via plasma membrane adhesion molecules"/>
    <property type="evidence" value="ECO:0007669"/>
    <property type="project" value="InterPro"/>
</dbReference>
<feature type="chain" id="PRO_5042988574" description="Cadherin domain-containing protein" evidence="9">
    <location>
        <begin position="21"/>
        <end position="303"/>
    </location>
</feature>
<keyword evidence="7" id="KW-0325">Glycoprotein</keyword>
<keyword evidence="2" id="KW-0812">Transmembrane</keyword>
<reference evidence="11 12" key="1">
    <citation type="journal article" date="2023" name="Genes (Basel)">
        <title>Chromosome-Level Genome Assembly and Circadian Gene Repertoire of the Patagonia Blennie Eleginops maclovinus-The Closest Ancestral Proxy of Antarctic Cryonotothenioids.</title>
        <authorList>
            <person name="Cheng C.C."/>
            <person name="Rivera-Colon A.G."/>
            <person name="Minhas B.F."/>
            <person name="Wilson L."/>
            <person name="Rayamajhi N."/>
            <person name="Vargas-Chacoff L."/>
            <person name="Catchen J.M."/>
        </authorList>
    </citation>
    <scope>NUCLEOTIDE SEQUENCE [LARGE SCALE GENOMIC DNA]</scope>
    <source>
        <strain evidence="11">JMC-PN-2008</strain>
    </source>
</reference>
<feature type="signal peptide" evidence="9">
    <location>
        <begin position="1"/>
        <end position="20"/>
    </location>
</feature>
<dbReference type="GO" id="GO:0009653">
    <property type="term" value="P:anatomical structure morphogenesis"/>
    <property type="evidence" value="ECO:0007669"/>
    <property type="project" value="UniProtKB-ARBA"/>
</dbReference>
<dbReference type="Gene3D" id="2.60.40.60">
    <property type="entry name" value="Cadherins"/>
    <property type="match status" value="2"/>
</dbReference>
<dbReference type="CDD" id="cd11304">
    <property type="entry name" value="Cadherin_repeat"/>
    <property type="match status" value="1"/>
</dbReference>
<keyword evidence="4 8" id="KW-0106">Calcium</keyword>
<name>A0AAN7XJ48_ELEMC</name>
<keyword evidence="9" id="KW-0732">Signal</keyword>
<dbReference type="AlphaFoldDB" id="A0AAN7XJ48"/>
<dbReference type="PROSITE" id="PS50268">
    <property type="entry name" value="CADHERIN_2"/>
    <property type="match status" value="1"/>
</dbReference>
<reference evidence="11 12" key="2">
    <citation type="journal article" date="2023" name="Mol. Biol. Evol.">
        <title>Genomics of Secondarily Temperate Adaptation in the Only Non-Antarctic Icefish.</title>
        <authorList>
            <person name="Rivera-Colon A.G."/>
            <person name="Rayamajhi N."/>
            <person name="Minhas B.F."/>
            <person name="Madrigal G."/>
            <person name="Bilyk K.T."/>
            <person name="Yoon V."/>
            <person name="Hune M."/>
            <person name="Gregory S."/>
            <person name="Cheng C.H.C."/>
            <person name="Catchen J.M."/>
        </authorList>
    </citation>
    <scope>NUCLEOTIDE SEQUENCE [LARGE SCALE GENOMIC DNA]</scope>
    <source>
        <strain evidence="11">JMC-PN-2008</strain>
    </source>
</reference>
<feature type="domain" description="Cadherin" evidence="10">
    <location>
        <begin position="19"/>
        <end position="117"/>
    </location>
</feature>
<evidence type="ECO:0000256" key="8">
    <source>
        <dbReference type="PROSITE-ProRule" id="PRU00043"/>
    </source>
</evidence>
<dbReference type="InterPro" id="IPR020894">
    <property type="entry name" value="Cadherin_CS"/>
</dbReference>
<comment type="caution">
    <text evidence="11">The sequence shown here is derived from an EMBL/GenBank/DDBJ whole genome shotgun (WGS) entry which is preliminary data.</text>
</comment>
<organism evidence="11 12">
    <name type="scientific">Eleginops maclovinus</name>
    <name type="common">Patagonian blennie</name>
    <name type="synonym">Eleginus maclovinus</name>
    <dbReference type="NCBI Taxonomy" id="56733"/>
    <lineage>
        <taxon>Eukaryota</taxon>
        <taxon>Metazoa</taxon>
        <taxon>Chordata</taxon>
        <taxon>Craniata</taxon>
        <taxon>Vertebrata</taxon>
        <taxon>Euteleostomi</taxon>
        <taxon>Actinopterygii</taxon>
        <taxon>Neopterygii</taxon>
        <taxon>Teleostei</taxon>
        <taxon>Neoteleostei</taxon>
        <taxon>Acanthomorphata</taxon>
        <taxon>Eupercaria</taxon>
        <taxon>Perciformes</taxon>
        <taxon>Notothenioidei</taxon>
        <taxon>Eleginopidae</taxon>
        <taxon>Eleginops</taxon>
    </lineage>
</organism>
<dbReference type="PROSITE" id="PS00232">
    <property type="entry name" value="CADHERIN_1"/>
    <property type="match status" value="1"/>
</dbReference>
<keyword evidence="3" id="KW-0677">Repeat</keyword>
<evidence type="ECO:0000256" key="7">
    <source>
        <dbReference type="ARBA" id="ARBA00023180"/>
    </source>
</evidence>
<dbReference type="GO" id="GO:0005509">
    <property type="term" value="F:calcium ion binding"/>
    <property type="evidence" value="ECO:0007669"/>
    <property type="project" value="UniProtKB-UniRule"/>
</dbReference>
<dbReference type="GO" id="GO:0005886">
    <property type="term" value="C:plasma membrane"/>
    <property type="evidence" value="ECO:0007669"/>
    <property type="project" value="InterPro"/>
</dbReference>
<protein>
    <recommendedName>
        <fullName evidence="10">Cadherin domain-containing protein</fullName>
    </recommendedName>
</protein>
<dbReference type="PANTHER" id="PTHR24028">
    <property type="entry name" value="CADHERIN-87A"/>
    <property type="match status" value="1"/>
</dbReference>
<evidence type="ECO:0000256" key="4">
    <source>
        <dbReference type="ARBA" id="ARBA00022837"/>
    </source>
</evidence>
<evidence type="ECO:0000259" key="10">
    <source>
        <dbReference type="PROSITE" id="PS50268"/>
    </source>
</evidence>
<dbReference type="EMBL" id="JAUZQC010000012">
    <property type="protein sequence ID" value="KAK5861669.1"/>
    <property type="molecule type" value="Genomic_DNA"/>
</dbReference>
<evidence type="ECO:0000313" key="12">
    <source>
        <dbReference type="Proteomes" id="UP001346869"/>
    </source>
</evidence>
<evidence type="ECO:0000313" key="11">
    <source>
        <dbReference type="EMBL" id="KAK5861669.1"/>
    </source>
</evidence>
<evidence type="ECO:0000256" key="3">
    <source>
        <dbReference type="ARBA" id="ARBA00022737"/>
    </source>
</evidence>
<dbReference type="Proteomes" id="UP001346869">
    <property type="component" value="Unassembled WGS sequence"/>
</dbReference>
<dbReference type="PANTHER" id="PTHR24028:SF328">
    <property type="entry name" value="CADHERIN-3"/>
    <property type="match status" value="1"/>
</dbReference>
<evidence type="ECO:0000256" key="9">
    <source>
        <dbReference type="SAM" id="SignalP"/>
    </source>
</evidence>
<evidence type="ECO:0000256" key="5">
    <source>
        <dbReference type="ARBA" id="ARBA00022989"/>
    </source>
</evidence>
<gene>
    <name evidence="11" type="ORF">PBY51_017127</name>
</gene>
<evidence type="ECO:0000256" key="6">
    <source>
        <dbReference type="ARBA" id="ARBA00023136"/>
    </source>
</evidence>
<dbReference type="InterPro" id="IPR015919">
    <property type="entry name" value="Cadherin-like_sf"/>
</dbReference>
<dbReference type="InterPro" id="IPR050174">
    <property type="entry name" value="Protocadherin/Cadherin-CA"/>
</dbReference>
<proteinExistence type="predicted"/>
<accession>A0AAN7XJ48</accession>
<sequence>MTPTGPVLLHLLLLLPVCLSARYFGHIAENSPVGTPVSGVLLLVGSYLNASLTGDYASDFRLVHHHGHHRDHHVGLVSAKALDREFIAMYELTVQLPRGAAAVQVEVSDRNDNIPQFTGGNRSVEAHALTPLGTELARFDAKDGDAERNGRVTFYALPESHLLHVVPQTGQVRLVRSLLGVRQVTLRLFVRDGGSVALIGDPVFLHINVCRSGKLRKPRALTEDLTYSVSVPEQARLGDLVFTVPDQRFEQRWFQLVSEADSPVQIERDSGRMYLARVLLEPAEVLVKIHNFRGKKPFYLLTP</sequence>
<dbReference type="InterPro" id="IPR002126">
    <property type="entry name" value="Cadherin-like_dom"/>
</dbReference>